<reference evidence="2 3" key="2">
    <citation type="submission" date="2018-11" db="EMBL/GenBank/DDBJ databases">
        <authorList>
            <consortium name="Pathogen Informatics"/>
        </authorList>
    </citation>
    <scope>NUCLEOTIDE SEQUENCE [LARGE SCALE GENOMIC DNA]</scope>
    <source>
        <strain evidence="2 3">MHpl1</strain>
    </source>
</reference>
<evidence type="ECO:0000313" key="3">
    <source>
        <dbReference type="Proteomes" id="UP000268014"/>
    </source>
</evidence>
<dbReference type="EMBL" id="UZAF01016409">
    <property type="protein sequence ID" value="VDO27483.1"/>
    <property type="molecule type" value="Genomic_DNA"/>
</dbReference>
<evidence type="ECO:0000313" key="2">
    <source>
        <dbReference type="EMBL" id="VDO27483.1"/>
    </source>
</evidence>
<gene>
    <name evidence="2" type="ORF">HPLM_LOCUS5927</name>
</gene>
<protein>
    <submittedName>
        <fullName evidence="2 4">Uncharacterized protein</fullName>
    </submittedName>
</protein>
<evidence type="ECO:0000313" key="4">
    <source>
        <dbReference type="WBParaSite" id="HPLM_0000593501-mRNA-1"/>
    </source>
</evidence>
<accession>A0A0N4W756</accession>
<proteinExistence type="predicted"/>
<dbReference type="AlphaFoldDB" id="A0A0N4W756"/>
<name>A0A0N4W756_HAEPC</name>
<evidence type="ECO:0000256" key="1">
    <source>
        <dbReference type="SAM" id="MobiDB-lite"/>
    </source>
</evidence>
<organism evidence="4">
    <name type="scientific">Haemonchus placei</name>
    <name type="common">Barber's pole worm</name>
    <dbReference type="NCBI Taxonomy" id="6290"/>
    <lineage>
        <taxon>Eukaryota</taxon>
        <taxon>Metazoa</taxon>
        <taxon>Ecdysozoa</taxon>
        <taxon>Nematoda</taxon>
        <taxon>Chromadorea</taxon>
        <taxon>Rhabditida</taxon>
        <taxon>Rhabditina</taxon>
        <taxon>Rhabditomorpha</taxon>
        <taxon>Strongyloidea</taxon>
        <taxon>Trichostrongylidae</taxon>
        <taxon>Haemonchus</taxon>
    </lineage>
</organism>
<sequence length="97" mass="10970">MRRLGRRDRSQAKPSRAEPAEKGGPEAIRLSTGRSLNCSSSWLKKTSSSAFSFFKIWSDLLIMNIENDHDHLLIAHLFKGIVVMLSFKLLGKLARKD</sequence>
<keyword evidence="3" id="KW-1185">Reference proteome</keyword>
<reference evidence="4" key="1">
    <citation type="submission" date="2017-02" db="UniProtKB">
        <authorList>
            <consortium name="WormBaseParasite"/>
        </authorList>
    </citation>
    <scope>IDENTIFICATION</scope>
</reference>
<dbReference type="Proteomes" id="UP000268014">
    <property type="component" value="Unassembled WGS sequence"/>
</dbReference>
<feature type="region of interest" description="Disordered" evidence="1">
    <location>
        <begin position="1"/>
        <end position="28"/>
    </location>
</feature>
<feature type="compositionally biased region" description="Basic and acidic residues" evidence="1">
    <location>
        <begin position="7"/>
        <end position="24"/>
    </location>
</feature>
<dbReference type="WBParaSite" id="HPLM_0000593501-mRNA-1">
    <property type="protein sequence ID" value="HPLM_0000593501-mRNA-1"/>
    <property type="gene ID" value="HPLM_0000593501"/>
</dbReference>